<dbReference type="PANTHER" id="PTHR33577:SF1">
    <property type="entry name" value="HEME HALOPEROXIDASE FAMILY PROFILE DOMAIN-CONTAINING PROTEIN"/>
    <property type="match status" value="1"/>
</dbReference>
<evidence type="ECO:0000256" key="2">
    <source>
        <dbReference type="ARBA" id="ARBA00022559"/>
    </source>
</evidence>
<comment type="caution">
    <text evidence="10">The sequence shown here is derived from an EMBL/GenBank/DDBJ whole genome shotgun (WGS) entry which is preliminary data.</text>
</comment>
<evidence type="ECO:0000256" key="6">
    <source>
        <dbReference type="ARBA" id="ARBA00023004"/>
    </source>
</evidence>
<keyword evidence="3" id="KW-0349">Heme</keyword>
<evidence type="ECO:0000259" key="9">
    <source>
        <dbReference type="PROSITE" id="PS51405"/>
    </source>
</evidence>
<keyword evidence="8" id="KW-0732">Signal</keyword>
<feature type="chain" id="PRO_5042289572" description="Heme haloperoxidase family profile domain-containing protein" evidence="8">
    <location>
        <begin position="19"/>
        <end position="438"/>
    </location>
</feature>
<dbReference type="Pfam" id="PF01328">
    <property type="entry name" value="Peroxidase_2"/>
    <property type="match status" value="1"/>
</dbReference>
<keyword evidence="5" id="KW-0560">Oxidoreductase</keyword>
<evidence type="ECO:0000256" key="8">
    <source>
        <dbReference type="SAM" id="SignalP"/>
    </source>
</evidence>
<dbReference type="EMBL" id="JASNWA010000009">
    <property type="protein sequence ID" value="KAK3169610.1"/>
    <property type="molecule type" value="Genomic_DNA"/>
</dbReference>
<name>A0AAD9Z102_9LECA</name>
<dbReference type="AlphaFoldDB" id="A0AAD9Z102"/>
<evidence type="ECO:0000256" key="4">
    <source>
        <dbReference type="ARBA" id="ARBA00022723"/>
    </source>
</evidence>
<keyword evidence="2" id="KW-0575">Peroxidase</keyword>
<keyword evidence="11" id="KW-1185">Reference proteome</keyword>
<sequence>MKLTCVVIGFVLTGLAHALCPYAEQALKDPQFLIRHVEEQNTAKEDTPKEKRQSGPGNIPFTTFNQNQLVDVTGSHAWVAPGPNDIRGPCPGLNALANHGYFPHNGVVPLPVGASATEQVYGLASSFGVPLTVYATLVDGDVVGDTWSIGGKQPQTLTSPILGAGDGLSGSHNKYESDSSVSRGDYYLYNGDVSSVRVEKFKSLYDLQKNVAVPNYNLDVLIQHRQYTFTNSESTNPYFFSAPFAGLAVANAAHTFVPALMSNHSAEYPNGILDKETLKSFFAITEAPDGTLSWTPGHERIPDNWYRRPLGAINEYSPVSFAQDFVQLAAAVPDAATVGGNTGTVNSFTGVDLGDITGGAYRTTDLLNPTKFVCYFYQLTLALVPDFLRSEALGSALGGALNLLHTKIDPFVDPSCAKIANYNDAFAAQFPGAAVGQP</sequence>
<dbReference type="PANTHER" id="PTHR33577">
    <property type="entry name" value="STERIGMATOCYSTIN BIOSYNTHESIS PEROXIDASE STCC-RELATED"/>
    <property type="match status" value="1"/>
</dbReference>
<dbReference type="InterPro" id="IPR000028">
    <property type="entry name" value="Chloroperoxidase"/>
</dbReference>
<protein>
    <recommendedName>
        <fullName evidence="9">Heme haloperoxidase family profile domain-containing protein</fullName>
    </recommendedName>
</protein>
<evidence type="ECO:0000313" key="11">
    <source>
        <dbReference type="Proteomes" id="UP001276659"/>
    </source>
</evidence>
<dbReference type="SUPFAM" id="SSF47571">
    <property type="entry name" value="Cloroperoxidase"/>
    <property type="match status" value="1"/>
</dbReference>
<dbReference type="GO" id="GO:0046872">
    <property type="term" value="F:metal ion binding"/>
    <property type="evidence" value="ECO:0007669"/>
    <property type="project" value="UniProtKB-KW"/>
</dbReference>
<keyword evidence="4" id="KW-0479">Metal-binding</keyword>
<accession>A0AAD9Z102</accession>
<organism evidence="10 11">
    <name type="scientific">Lepraria neglecta</name>
    <dbReference type="NCBI Taxonomy" id="209136"/>
    <lineage>
        <taxon>Eukaryota</taxon>
        <taxon>Fungi</taxon>
        <taxon>Dikarya</taxon>
        <taxon>Ascomycota</taxon>
        <taxon>Pezizomycotina</taxon>
        <taxon>Lecanoromycetes</taxon>
        <taxon>OSLEUM clade</taxon>
        <taxon>Lecanoromycetidae</taxon>
        <taxon>Lecanorales</taxon>
        <taxon>Lecanorineae</taxon>
        <taxon>Stereocaulaceae</taxon>
        <taxon>Lepraria</taxon>
    </lineage>
</organism>
<feature type="domain" description="Heme haloperoxidase family profile" evidence="9">
    <location>
        <begin position="74"/>
        <end position="327"/>
    </location>
</feature>
<comment type="cofactor">
    <cofactor evidence="1">
        <name>heme b</name>
        <dbReference type="ChEBI" id="CHEBI:60344"/>
    </cofactor>
</comment>
<evidence type="ECO:0000256" key="1">
    <source>
        <dbReference type="ARBA" id="ARBA00001970"/>
    </source>
</evidence>
<dbReference type="Gene3D" id="1.10.489.10">
    <property type="entry name" value="Chloroperoxidase-like"/>
    <property type="match status" value="1"/>
</dbReference>
<keyword evidence="6" id="KW-0408">Iron</keyword>
<proteinExistence type="inferred from homology"/>
<feature type="signal peptide" evidence="8">
    <location>
        <begin position="1"/>
        <end position="18"/>
    </location>
</feature>
<evidence type="ECO:0000313" key="10">
    <source>
        <dbReference type="EMBL" id="KAK3169610.1"/>
    </source>
</evidence>
<evidence type="ECO:0000256" key="5">
    <source>
        <dbReference type="ARBA" id="ARBA00023002"/>
    </source>
</evidence>
<dbReference type="InterPro" id="IPR036851">
    <property type="entry name" value="Chloroperoxidase-like_sf"/>
</dbReference>
<evidence type="ECO:0000256" key="7">
    <source>
        <dbReference type="ARBA" id="ARBA00025795"/>
    </source>
</evidence>
<comment type="similarity">
    <text evidence="7">Belongs to the chloroperoxidase family.</text>
</comment>
<dbReference type="GO" id="GO:0004601">
    <property type="term" value="F:peroxidase activity"/>
    <property type="evidence" value="ECO:0007669"/>
    <property type="project" value="UniProtKB-KW"/>
</dbReference>
<reference evidence="10" key="1">
    <citation type="submission" date="2022-11" db="EMBL/GenBank/DDBJ databases">
        <title>Chromosomal genome sequence assembly and mating type (MAT) locus characterization of the leprose asexual lichenized fungus Lepraria neglecta (Nyl.) Erichsen.</title>
        <authorList>
            <person name="Allen J.L."/>
            <person name="Pfeffer B."/>
        </authorList>
    </citation>
    <scope>NUCLEOTIDE SEQUENCE</scope>
    <source>
        <strain evidence="10">Allen 5258</strain>
    </source>
</reference>
<gene>
    <name evidence="10" type="ORF">OEA41_008994</name>
</gene>
<evidence type="ECO:0000256" key="3">
    <source>
        <dbReference type="ARBA" id="ARBA00022617"/>
    </source>
</evidence>
<dbReference type="PROSITE" id="PS51405">
    <property type="entry name" value="HEME_HALOPEROXIDASE"/>
    <property type="match status" value="1"/>
</dbReference>
<dbReference type="Proteomes" id="UP001276659">
    <property type="component" value="Unassembled WGS sequence"/>
</dbReference>